<protein>
    <submittedName>
        <fullName evidence="2">Uncharacterized protein</fullName>
    </submittedName>
</protein>
<organism evidence="2 3">
    <name type="scientific">Exidia glandulosa HHB12029</name>
    <dbReference type="NCBI Taxonomy" id="1314781"/>
    <lineage>
        <taxon>Eukaryota</taxon>
        <taxon>Fungi</taxon>
        <taxon>Dikarya</taxon>
        <taxon>Basidiomycota</taxon>
        <taxon>Agaricomycotina</taxon>
        <taxon>Agaricomycetes</taxon>
        <taxon>Auriculariales</taxon>
        <taxon>Exidiaceae</taxon>
        <taxon>Exidia</taxon>
    </lineage>
</organism>
<feature type="transmembrane region" description="Helical" evidence="1">
    <location>
        <begin position="179"/>
        <end position="201"/>
    </location>
</feature>
<proteinExistence type="predicted"/>
<keyword evidence="1" id="KW-1133">Transmembrane helix</keyword>
<dbReference type="InParanoid" id="A0A165KWG7"/>
<dbReference type="OrthoDB" id="3259206at2759"/>
<feature type="transmembrane region" description="Helical" evidence="1">
    <location>
        <begin position="16"/>
        <end position="41"/>
    </location>
</feature>
<dbReference type="Proteomes" id="UP000077266">
    <property type="component" value="Unassembled WGS sequence"/>
</dbReference>
<evidence type="ECO:0000256" key="1">
    <source>
        <dbReference type="SAM" id="Phobius"/>
    </source>
</evidence>
<feature type="transmembrane region" description="Helical" evidence="1">
    <location>
        <begin position="98"/>
        <end position="121"/>
    </location>
</feature>
<reference evidence="2 3" key="1">
    <citation type="journal article" date="2016" name="Mol. Biol. Evol.">
        <title>Comparative Genomics of Early-Diverging Mushroom-Forming Fungi Provides Insights into the Origins of Lignocellulose Decay Capabilities.</title>
        <authorList>
            <person name="Nagy L.G."/>
            <person name="Riley R."/>
            <person name="Tritt A."/>
            <person name="Adam C."/>
            <person name="Daum C."/>
            <person name="Floudas D."/>
            <person name="Sun H."/>
            <person name="Yadav J.S."/>
            <person name="Pangilinan J."/>
            <person name="Larsson K.H."/>
            <person name="Matsuura K."/>
            <person name="Barry K."/>
            <person name="Labutti K."/>
            <person name="Kuo R."/>
            <person name="Ohm R.A."/>
            <person name="Bhattacharya S.S."/>
            <person name="Shirouzu T."/>
            <person name="Yoshinaga Y."/>
            <person name="Martin F.M."/>
            <person name="Grigoriev I.V."/>
            <person name="Hibbett D.S."/>
        </authorList>
    </citation>
    <scope>NUCLEOTIDE SEQUENCE [LARGE SCALE GENOMIC DNA]</scope>
    <source>
        <strain evidence="2 3">HHB12029</strain>
    </source>
</reference>
<feature type="transmembrane region" description="Helical" evidence="1">
    <location>
        <begin position="53"/>
        <end position="78"/>
    </location>
</feature>
<keyword evidence="3" id="KW-1185">Reference proteome</keyword>
<keyword evidence="1" id="KW-0472">Membrane</keyword>
<feature type="transmembrane region" description="Helical" evidence="1">
    <location>
        <begin position="258"/>
        <end position="278"/>
    </location>
</feature>
<dbReference type="AlphaFoldDB" id="A0A165KWG7"/>
<accession>A0A165KWG7</accession>
<dbReference type="EMBL" id="KV425936">
    <property type="protein sequence ID" value="KZV96993.1"/>
    <property type="molecule type" value="Genomic_DNA"/>
</dbReference>
<sequence>MAPPETLHDQGINVTYTAIALLCQTFFFGVYAILMPFSAYFIIKRGQRSRANWLIWVALFMFLLSSAFWTASVANLFLRFQAYFIAPSPAFARKIDTFSTLANAIILSNYVLTDGVVVWRAWVLCRHDSGRVLYVPCAFLFLTSLSVVSTIVIRIILIVRTDHGLVSPQLSRAIDITQVANLAFTLLTNGSATGIISAKAWKYRKMMRRSIREAERNGTKVETIFALLVESGSIYCVSGITVLIATVVRLPHGTLGDIYTPVNVQIAGIYPTIVLVIVSMQLTMKETTFFGGPEDTQDLEFASPPERGQSETVTARGTAVRFESDQHAYRFRRENDQLVSDRVPRLKTLDAGEKFIADDLVTRSEVTTLDAGEKFIADDLVGIRK</sequence>
<feature type="transmembrane region" description="Helical" evidence="1">
    <location>
        <begin position="221"/>
        <end position="246"/>
    </location>
</feature>
<keyword evidence="1" id="KW-0812">Transmembrane</keyword>
<gene>
    <name evidence="2" type="ORF">EXIGLDRAFT_764900</name>
</gene>
<name>A0A165KWG7_EXIGL</name>
<evidence type="ECO:0000313" key="3">
    <source>
        <dbReference type="Proteomes" id="UP000077266"/>
    </source>
</evidence>
<feature type="transmembrane region" description="Helical" evidence="1">
    <location>
        <begin position="133"/>
        <end position="159"/>
    </location>
</feature>
<evidence type="ECO:0000313" key="2">
    <source>
        <dbReference type="EMBL" id="KZV96993.1"/>
    </source>
</evidence>